<evidence type="ECO:0000313" key="2">
    <source>
        <dbReference type="EnsemblMetazoa" id="MESCA010702-PA"/>
    </source>
</evidence>
<accession>T1H383</accession>
<dbReference type="EMBL" id="CAQQ02160180">
    <property type="status" value="NOT_ANNOTATED_CDS"/>
    <property type="molecule type" value="Genomic_DNA"/>
</dbReference>
<dbReference type="Proteomes" id="UP000015102">
    <property type="component" value="Unassembled WGS sequence"/>
</dbReference>
<sequence>MQQSPRVEVQLHRRLIMSQSTSRRLH</sequence>
<keyword evidence="3" id="KW-1185">Reference proteome</keyword>
<reference evidence="2" key="2">
    <citation type="submission" date="2015-06" db="UniProtKB">
        <authorList>
            <consortium name="EnsemblMetazoa"/>
        </authorList>
    </citation>
    <scope>IDENTIFICATION</scope>
</reference>
<evidence type="ECO:0000256" key="1">
    <source>
        <dbReference type="SAM" id="MobiDB-lite"/>
    </source>
</evidence>
<dbReference type="EMBL" id="CAQQ02160178">
    <property type="status" value="NOT_ANNOTATED_CDS"/>
    <property type="molecule type" value="Genomic_DNA"/>
</dbReference>
<evidence type="ECO:0000313" key="3">
    <source>
        <dbReference type="Proteomes" id="UP000015102"/>
    </source>
</evidence>
<organism evidence="2 3">
    <name type="scientific">Megaselia scalaris</name>
    <name type="common">Humpbacked fly</name>
    <name type="synonym">Phora scalaris</name>
    <dbReference type="NCBI Taxonomy" id="36166"/>
    <lineage>
        <taxon>Eukaryota</taxon>
        <taxon>Metazoa</taxon>
        <taxon>Ecdysozoa</taxon>
        <taxon>Arthropoda</taxon>
        <taxon>Hexapoda</taxon>
        <taxon>Insecta</taxon>
        <taxon>Pterygota</taxon>
        <taxon>Neoptera</taxon>
        <taxon>Endopterygota</taxon>
        <taxon>Diptera</taxon>
        <taxon>Brachycera</taxon>
        <taxon>Muscomorpha</taxon>
        <taxon>Platypezoidea</taxon>
        <taxon>Phoridae</taxon>
        <taxon>Megaseliini</taxon>
        <taxon>Megaselia</taxon>
    </lineage>
</organism>
<dbReference type="HOGENOM" id="CLU_3417472_0_0_1"/>
<dbReference type="AlphaFoldDB" id="T1H383"/>
<feature type="region of interest" description="Disordered" evidence="1">
    <location>
        <begin position="1"/>
        <end position="26"/>
    </location>
</feature>
<protein>
    <submittedName>
        <fullName evidence="2">Uncharacterized protein</fullName>
    </submittedName>
</protein>
<name>T1H383_MEGSC</name>
<feature type="compositionally biased region" description="Polar residues" evidence="1">
    <location>
        <begin position="17"/>
        <end position="26"/>
    </location>
</feature>
<proteinExistence type="predicted"/>
<reference evidence="3" key="1">
    <citation type="submission" date="2013-02" db="EMBL/GenBank/DDBJ databases">
        <authorList>
            <person name="Hughes D."/>
        </authorList>
    </citation>
    <scope>NUCLEOTIDE SEQUENCE</scope>
    <source>
        <strain>Durham</strain>
        <strain evidence="3">NC isolate 2 -- Noor lab</strain>
    </source>
</reference>
<dbReference type="EMBL" id="CAQQ02160179">
    <property type="status" value="NOT_ANNOTATED_CDS"/>
    <property type="molecule type" value="Genomic_DNA"/>
</dbReference>
<dbReference type="EnsemblMetazoa" id="MESCA010702-RA">
    <property type="protein sequence ID" value="MESCA010702-PA"/>
    <property type="gene ID" value="MESCA010702"/>
</dbReference>